<evidence type="ECO:0000313" key="2">
    <source>
        <dbReference type="Proteomes" id="UP001152607"/>
    </source>
</evidence>
<gene>
    <name evidence="1" type="ORF">PDIGIT_LOCUS4147</name>
</gene>
<protein>
    <submittedName>
        <fullName evidence="1">Uncharacterized protein</fullName>
    </submittedName>
</protein>
<dbReference type="AlphaFoldDB" id="A0A9W4U7W9"/>
<proteinExistence type="predicted"/>
<dbReference type="EMBL" id="CAOQHR010000002">
    <property type="protein sequence ID" value="CAI6329639.1"/>
    <property type="molecule type" value="Genomic_DNA"/>
</dbReference>
<accession>A0A9W4U7W9</accession>
<sequence>MAWRRGGVEDGWEGWRDGGHAIWQGQGAGRQAAGCSRSVCRWSLRIWQVNWAPKPSATPSRRLWHQDDDKSRGKSLWIRFLGTGAGRGTTVMDARWWCAMWVDWWVREV</sequence>
<reference evidence="1" key="1">
    <citation type="submission" date="2023-01" db="EMBL/GenBank/DDBJ databases">
        <authorList>
            <person name="Van Ghelder C."/>
            <person name="Rancurel C."/>
        </authorList>
    </citation>
    <scope>NUCLEOTIDE SEQUENCE</scope>
    <source>
        <strain evidence="1">CNCM I-4278</strain>
    </source>
</reference>
<comment type="caution">
    <text evidence="1">The sequence shown here is derived from an EMBL/GenBank/DDBJ whole genome shotgun (WGS) entry which is preliminary data.</text>
</comment>
<organism evidence="1 2">
    <name type="scientific">Periconia digitata</name>
    <dbReference type="NCBI Taxonomy" id="1303443"/>
    <lineage>
        <taxon>Eukaryota</taxon>
        <taxon>Fungi</taxon>
        <taxon>Dikarya</taxon>
        <taxon>Ascomycota</taxon>
        <taxon>Pezizomycotina</taxon>
        <taxon>Dothideomycetes</taxon>
        <taxon>Pleosporomycetidae</taxon>
        <taxon>Pleosporales</taxon>
        <taxon>Massarineae</taxon>
        <taxon>Periconiaceae</taxon>
        <taxon>Periconia</taxon>
    </lineage>
</organism>
<evidence type="ECO:0000313" key="1">
    <source>
        <dbReference type="EMBL" id="CAI6329639.1"/>
    </source>
</evidence>
<dbReference type="Proteomes" id="UP001152607">
    <property type="component" value="Unassembled WGS sequence"/>
</dbReference>
<name>A0A9W4U7W9_9PLEO</name>
<keyword evidence="2" id="KW-1185">Reference proteome</keyword>